<sequence>MTEYSVTTLAVGHGQVPGPELYWMTKFDEWHPVTFQCVLIRGNGIVALVNTGPAADLEPMNAGWETFLGPKARMHREDGEFILEQLTRLGVAPEDVTHVILTPLQLYSVSNVLAFPRAQVCIAERGWVHFHTTHDHPHDNRATSIPDDILVALVTTAWPRVRLLADEDEIVPGIRTWWAGGHHRASIVVEVDTPKGVVAVSDAYFRVENVVDDIPIGINENIYEVLECYRRVRERADVILPLYDPDNFARHPDGRVC</sequence>
<comment type="caution">
    <text evidence="6">The sequence shown here is derived from an EMBL/GenBank/DDBJ whole genome shotgun (WGS) entry which is preliminary data.</text>
</comment>
<dbReference type="InterPro" id="IPR036866">
    <property type="entry name" value="RibonucZ/Hydroxyglut_hydro"/>
</dbReference>
<evidence type="ECO:0000313" key="6">
    <source>
        <dbReference type="EMBL" id="GAA3639964.1"/>
    </source>
</evidence>
<dbReference type="PANTHER" id="PTHR42978">
    <property type="entry name" value="QUORUM-QUENCHING LACTONASE YTNP-RELATED-RELATED"/>
    <property type="match status" value="1"/>
</dbReference>
<evidence type="ECO:0000256" key="2">
    <source>
        <dbReference type="ARBA" id="ARBA00007749"/>
    </source>
</evidence>
<gene>
    <name evidence="6" type="ORF">GCM10022200_24380</name>
</gene>
<keyword evidence="4" id="KW-0378">Hydrolase</keyword>
<dbReference type="InterPro" id="IPR051013">
    <property type="entry name" value="MBL_superfamily_lactonases"/>
</dbReference>
<dbReference type="PANTHER" id="PTHR42978:SF2">
    <property type="entry name" value="102 KBASES UNSTABLE REGION: FROM 1 TO 119443"/>
    <property type="match status" value="1"/>
</dbReference>
<dbReference type="EMBL" id="BAAAYU010000005">
    <property type="protein sequence ID" value="GAA3639964.1"/>
    <property type="molecule type" value="Genomic_DNA"/>
</dbReference>
<reference evidence="7" key="1">
    <citation type="journal article" date="2019" name="Int. J. Syst. Evol. Microbiol.">
        <title>The Global Catalogue of Microorganisms (GCM) 10K type strain sequencing project: providing services to taxonomists for standard genome sequencing and annotation.</title>
        <authorList>
            <consortium name="The Broad Institute Genomics Platform"/>
            <consortium name="The Broad Institute Genome Sequencing Center for Infectious Disease"/>
            <person name="Wu L."/>
            <person name="Ma J."/>
        </authorList>
    </citation>
    <scope>NUCLEOTIDE SEQUENCE [LARGE SCALE GENOMIC DNA]</scope>
    <source>
        <strain evidence="7">JCM 16544</strain>
    </source>
</reference>
<evidence type="ECO:0000256" key="5">
    <source>
        <dbReference type="ARBA" id="ARBA00022833"/>
    </source>
</evidence>
<accession>A0ABP7AU85</accession>
<organism evidence="6 7">
    <name type="scientific">Microbacterium awajiense</name>
    <dbReference type="NCBI Taxonomy" id="415214"/>
    <lineage>
        <taxon>Bacteria</taxon>
        <taxon>Bacillati</taxon>
        <taxon>Actinomycetota</taxon>
        <taxon>Actinomycetes</taxon>
        <taxon>Micrococcales</taxon>
        <taxon>Microbacteriaceae</taxon>
        <taxon>Microbacterium</taxon>
    </lineage>
</organism>
<dbReference type="Gene3D" id="3.60.15.10">
    <property type="entry name" value="Ribonuclease Z/Hydroxyacylglutathione hydrolase-like"/>
    <property type="match status" value="1"/>
</dbReference>
<evidence type="ECO:0000256" key="1">
    <source>
        <dbReference type="ARBA" id="ARBA00001947"/>
    </source>
</evidence>
<protein>
    <submittedName>
        <fullName evidence="6">N-acyl homoserine lactonase family protein</fullName>
    </submittedName>
</protein>
<evidence type="ECO:0000256" key="3">
    <source>
        <dbReference type="ARBA" id="ARBA00022723"/>
    </source>
</evidence>
<proteinExistence type="inferred from homology"/>
<dbReference type="SUPFAM" id="SSF56281">
    <property type="entry name" value="Metallo-hydrolase/oxidoreductase"/>
    <property type="match status" value="1"/>
</dbReference>
<keyword evidence="7" id="KW-1185">Reference proteome</keyword>
<keyword evidence="5" id="KW-0862">Zinc</keyword>
<comment type="similarity">
    <text evidence="2">Belongs to the metallo-beta-lactamase superfamily.</text>
</comment>
<dbReference type="RefSeq" id="WP_344738951.1">
    <property type="nucleotide sequence ID" value="NZ_BAAAYU010000005.1"/>
</dbReference>
<evidence type="ECO:0000256" key="4">
    <source>
        <dbReference type="ARBA" id="ARBA00022801"/>
    </source>
</evidence>
<evidence type="ECO:0000313" key="7">
    <source>
        <dbReference type="Proteomes" id="UP001501697"/>
    </source>
</evidence>
<comment type="cofactor">
    <cofactor evidence="1">
        <name>Zn(2+)</name>
        <dbReference type="ChEBI" id="CHEBI:29105"/>
    </cofactor>
</comment>
<dbReference type="Proteomes" id="UP001501697">
    <property type="component" value="Unassembled WGS sequence"/>
</dbReference>
<name>A0ABP7AU85_9MICO</name>
<keyword evidence="3" id="KW-0479">Metal-binding</keyword>